<feature type="compositionally biased region" description="Acidic residues" evidence="1">
    <location>
        <begin position="1"/>
        <end position="10"/>
    </location>
</feature>
<evidence type="ECO:0000313" key="3">
    <source>
        <dbReference type="Proteomes" id="UP001183824"/>
    </source>
</evidence>
<feature type="region of interest" description="Disordered" evidence="1">
    <location>
        <begin position="1"/>
        <end position="22"/>
    </location>
</feature>
<comment type="caution">
    <text evidence="2">The sequence shown here is derived from an EMBL/GenBank/DDBJ whole genome shotgun (WGS) entry which is preliminary data.</text>
</comment>
<organism evidence="2 3">
    <name type="scientific">Streptomyces doebereineriae</name>
    <dbReference type="NCBI Taxonomy" id="3075528"/>
    <lineage>
        <taxon>Bacteria</taxon>
        <taxon>Bacillati</taxon>
        <taxon>Actinomycetota</taxon>
        <taxon>Actinomycetes</taxon>
        <taxon>Kitasatosporales</taxon>
        <taxon>Streptomycetaceae</taxon>
        <taxon>Streptomyces</taxon>
    </lineage>
</organism>
<gene>
    <name evidence="2" type="ORF">RNB18_28460</name>
</gene>
<accession>A0ABU2VGM8</accession>
<protein>
    <submittedName>
        <fullName evidence="2">Uncharacterized protein</fullName>
    </submittedName>
</protein>
<proteinExistence type="predicted"/>
<reference evidence="3" key="1">
    <citation type="submission" date="2023-07" db="EMBL/GenBank/DDBJ databases">
        <title>30 novel species of actinomycetes from the DSMZ collection.</title>
        <authorList>
            <person name="Nouioui I."/>
        </authorList>
    </citation>
    <scope>NUCLEOTIDE SEQUENCE [LARGE SCALE GENOMIC DNA]</scope>
    <source>
        <strain evidence="3">DSM 41640</strain>
    </source>
</reference>
<name>A0ABU2VGM8_9ACTN</name>
<keyword evidence="3" id="KW-1185">Reference proteome</keyword>
<dbReference type="RefSeq" id="WP_311717044.1">
    <property type="nucleotide sequence ID" value="NZ_JAVREZ010000010.1"/>
</dbReference>
<evidence type="ECO:0000313" key="2">
    <source>
        <dbReference type="EMBL" id="MDT0484092.1"/>
    </source>
</evidence>
<dbReference type="Proteomes" id="UP001183824">
    <property type="component" value="Unassembled WGS sequence"/>
</dbReference>
<dbReference type="EMBL" id="JAVREZ010000010">
    <property type="protein sequence ID" value="MDT0484092.1"/>
    <property type="molecule type" value="Genomic_DNA"/>
</dbReference>
<evidence type="ECO:0000256" key="1">
    <source>
        <dbReference type="SAM" id="MobiDB-lite"/>
    </source>
</evidence>
<sequence>MLLEDDDVFQDDGSQRNLAGERGHERVLRDHGLQIADSVTQPGRSWLVVAIRCWTSADRS</sequence>